<keyword evidence="8" id="KW-0227">DNA damage</keyword>
<feature type="site" description="Important for catalytic activity" evidence="7">
    <location>
        <position position="268"/>
    </location>
</feature>
<feature type="compositionally biased region" description="Basic and acidic residues" evidence="9">
    <location>
        <begin position="358"/>
        <end position="368"/>
    </location>
</feature>
<evidence type="ECO:0000256" key="5">
    <source>
        <dbReference type="PIRSR" id="PIRSR604808-1"/>
    </source>
</evidence>
<evidence type="ECO:0000259" key="10">
    <source>
        <dbReference type="Pfam" id="PF03372"/>
    </source>
</evidence>
<dbReference type="GO" id="GO:0003677">
    <property type="term" value="F:DNA binding"/>
    <property type="evidence" value="ECO:0007669"/>
    <property type="project" value="InterPro"/>
</dbReference>
<keyword evidence="8" id="KW-0234">DNA repair</keyword>
<feature type="binding site" evidence="6">
    <location>
        <position position="80"/>
    </location>
    <ligand>
        <name>Mg(2+)</name>
        <dbReference type="ChEBI" id="CHEBI:18420"/>
        <label>1</label>
    </ligand>
</feature>
<dbReference type="EC" id="3.1.-.-" evidence="8"/>
<evidence type="ECO:0000256" key="4">
    <source>
        <dbReference type="ARBA" id="ARBA00022842"/>
    </source>
</evidence>
<feature type="binding site" evidence="6">
    <location>
        <position position="192"/>
    </location>
    <ligand>
        <name>Mg(2+)</name>
        <dbReference type="ChEBI" id="CHEBI:18420"/>
        <label>1</label>
    </ligand>
</feature>
<feature type="active site" description="Proton acceptor" evidence="5">
    <location>
        <position position="295"/>
    </location>
</feature>
<comment type="similarity">
    <text evidence="1 8">Belongs to the DNA repair enzymes AP/ExoA family.</text>
</comment>
<feature type="active site" description="Proton donor/acceptor" evidence="5">
    <location>
        <position position="192"/>
    </location>
</feature>
<evidence type="ECO:0000313" key="12">
    <source>
        <dbReference type="Proteomes" id="UP001139887"/>
    </source>
</evidence>
<dbReference type="NCBIfam" id="TIGR00633">
    <property type="entry name" value="xth"/>
    <property type="match status" value="1"/>
</dbReference>
<evidence type="ECO:0000256" key="7">
    <source>
        <dbReference type="PIRSR" id="PIRSR604808-3"/>
    </source>
</evidence>
<feature type="site" description="Transition state stabilizer" evidence="7">
    <location>
        <position position="194"/>
    </location>
</feature>
<feature type="active site" evidence="5">
    <location>
        <position position="153"/>
    </location>
</feature>
<dbReference type="InterPro" id="IPR004808">
    <property type="entry name" value="AP_endonuc_1"/>
</dbReference>
<dbReference type="GO" id="GO:0008081">
    <property type="term" value="F:phosphoric diester hydrolase activity"/>
    <property type="evidence" value="ECO:0007669"/>
    <property type="project" value="TreeGrafter"/>
</dbReference>
<organism evidence="11 12">
    <name type="scientific">Coemansia brasiliensis</name>
    <dbReference type="NCBI Taxonomy" id="2650707"/>
    <lineage>
        <taxon>Eukaryota</taxon>
        <taxon>Fungi</taxon>
        <taxon>Fungi incertae sedis</taxon>
        <taxon>Zoopagomycota</taxon>
        <taxon>Kickxellomycotina</taxon>
        <taxon>Kickxellomycetes</taxon>
        <taxon>Kickxellales</taxon>
        <taxon>Kickxellaceae</taxon>
        <taxon>Coemansia</taxon>
    </lineage>
</organism>
<feature type="site" description="Interaction with DNA substrate" evidence="7">
    <location>
        <position position="295"/>
    </location>
</feature>
<evidence type="ECO:0000256" key="3">
    <source>
        <dbReference type="ARBA" id="ARBA00022801"/>
    </source>
</evidence>
<dbReference type="Gene3D" id="3.60.10.10">
    <property type="entry name" value="Endonuclease/exonuclease/phosphatase"/>
    <property type="match status" value="1"/>
</dbReference>
<sequence length="368" mass="40768">MAVKRAADTAAEPAAAKKVLMRPAVPTNKTMPTDYSFIEPAPAGCRKIVSFNVNSLAAACKKGFKEYVAAEDPDILCLQETKANQPMAFLLSKKQYPHQFWHCSRAKKGYSGTAIFSKIKPLRSQYGFETSTIDDEGRLITLEFESFHLVACYVPNAGEKLVRLDRRMRWDDAMRAHLEELEKSKPVIYTGDLNVAHCEIDLARPDSNHRSAGFTDEERGSFSKTLQGSAFPRIDAFRHLHPDARADAYTYFGYRANCREKSVGWRLDYFVVSQPLLSRVAGVINRNQCYGASDHVPLLLYLRDKDHSAAHDQSELPAEDPCKSESALSPEPAHSAAIEPSSVGDKLDGKSDPASGKLDAKPDPASDQ</sequence>
<keyword evidence="12" id="KW-1185">Reference proteome</keyword>
<dbReference type="GO" id="GO:0046872">
    <property type="term" value="F:metal ion binding"/>
    <property type="evidence" value="ECO:0007669"/>
    <property type="project" value="UniProtKB-KW"/>
</dbReference>
<dbReference type="PROSITE" id="PS51435">
    <property type="entry name" value="AP_NUCLEASE_F1_4"/>
    <property type="match status" value="1"/>
</dbReference>
<dbReference type="SUPFAM" id="SSF56219">
    <property type="entry name" value="DNase I-like"/>
    <property type="match status" value="1"/>
</dbReference>
<dbReference type="OrthoDB" id="498125at2759"/>
<feature type="region of interest" description="Disordered" evidence="9">
    <location>
        <begin position="310"/>
        <end position="368"/>
    </location>
</feature>
<evidence type="ECO:0000256" key="6">
    <source>
        <dbReference type="PIRSR" id="PIRSR604808-2"/>
    </source>
</evidence>
<dbReference type="PANTHER" id="PTHR22748">
    <property type="entry name" value="AP ENDONUCLEASE"/>
    <property type="match status" value="1"/>
</dbReference>
<dbReference type="GO" id="GO:0008311">
    <property type="term" value="F:double-stranded DNA 3'-5' DNA exonuclease activity"/>
    <property type="evidence" value="ECO:0007669"/>
    <property type="project" value="TreeGrafter"/>
</dbReference>
<dbReference type="GO" id="GO:0005634">
    <property type="term" value="C:nucleus"/>
    <property type="evidence" value="ECO:0007669"/>
    <property type="project" value="TreeGrafter"/>
</dbReference>
<evidence type="ECO:0000256" key="8">
    <source>
        <dbReference type="RuleBase" id="RU362131"/>
    </source>
</evidence>
<feature type="binding site" evidence="6">
    <location>
        <position position="294"/>
    </location>
    <ligand>
        <name>Mg(2+)</name>
        <dbReference type="ChEBI" id="CHEBI:18420"/>
        <label>1</label>
    </ligand>
</feature>
<dbReference type="PANTHER" id="PTHR22748:SF6">
    <property type="entry name" value="DNA-(APURINIC OR APYRIMIDINIC SITE) ENDONUCLEASE"/>
    <property type="match status" value="1"/>
</dbReference>
<proteinExistence type="inferred from homology"/>
<dbReference type="EMBL" id="JANBUW010000008">
    <property type="protein sequence ID" value="KAJ2851858.1"/>
    <property type="molecule type" value="Genomic_DNA"/>
</dbReference>
<feature type="binding site" evidence="6">
    <location>
        <position position="52"/>
    </location>
    <ligand>
        <name>Mg(2+)</name>
        <dbReference type="ChEBI" id="CHEBI:18420"/>
        <label>1</label>
    </ligand>
</feature>
<keyword evidence="3" id="KW-0378">Hydrolase</keyword>
<name>A0A9W8IAR1_9FUNG</name>
<comment type="cofactor">
    <cofactor evidence="6 8">
        <name>Mg(2+)</name>
        <dbReference type="ChEBI" id="CHEBI:18420"/>
    </cofactor>
    <cofactor evidence="6 8">
        <name>Mn(2+)</name>
        <dbReference type="ChEBI" id="CHEBI:29035"/>
    </cofactor>
    <text evidence="6 8">Probably binds two magnesium or manganese ions per subunit.</text>
</comment>
<dbReference type="Pfam" id="PF03372">
    <property type="entry name" value="Exo_endo_phos"/>
    <property type="match status" value="1"/>
</dbReference>
<dbReference type="InterPro" id="IPR020847">
    <property type="entry name" value="AP_endonuclease_F1_BS"/>
</dbReference>
<comment type="caution">
    <text evidence="11">The sequence shown here is derived from an EMBL/GenBank/DDBJ whole genome shotgun (WGS) entry which is preliminary data.</text>
</comment>
<dbReference type="PROSITE" id="PS00726">
    <property type="entry name" value="AP_NUCLEASE_F1_1"/>
    <property type="match status" value="1"/>
</dbReference>
<evidence type="ECO:0000256" key="9">
    <source>
        <dbReference type="SAM" id="MobiDB-lite"/>
    </source>
</evidence>
<feature type="binding site" evidence="6">
    <location>
        <position position="194"/>
    </location>
    <ligand>
        <name>Mg(2+)</name>
        <dbReference type="ChEBI" id="CHEBI:18420"/>
        <label>1</label>
    </ligand>
</feature>
<feature type="binding site" evidence="6">
    <location>
        <position position="295"/>
    </location>
    <ligand>
        <name>Mg(2+)</name>
        <dbReference type="ChEBI" id="CHEBI:18420"/>
        <label>1</label>
    </ligand>
</feature>
<dbReference type="GO" id="GO:0006284">
    <property type="term" value="P:base-excision repair"/>
    <property type="evidence" value="ECO:0007669"/>
    <property type="project" value="TreeGrafter"/>
</dbReference>
<dbReference type="Proteomes" id="UP001139887">
    <property type="component" value="Unassembled WGS sequence"/>
</dbReference>
<evidence type="ECO:0000256" key="2">
    <source>
        <dbReference type="ARBA" id="ARBA00022723"/>
    </source>
</evidence>
<feature type="domain" description="Endonuclease/exonuclease/phosphatase" evidence="10">
    <location>
        <begin position="49"/>
        <end position="295"/>
    </location>
</feature>
<keyword evidence="2 6" id="KW-0479">Metal-binding</keyword>
<dbReference type="NCBIfam" id="TIGR00195">
    <property type="entry name" value="exoDNase_III"/>
    <property type="match status" value="1"/>
</dbReference>
<accession>A0A9W8IAR1</accession>
<protein>
    <recommendedName>
        <fullName evidence="8">DNA-(apurinic or apyrimidinic site) endonuclease</fullName>
        <ecNumber evidence="8">3.1.-.-</ecNumber>
    </recommendedName>
</protein>
<dbReference type="InterPro" id="IPR036691">
    <property type="entry name" value="Endo/exonu/phosph_ase_sf"/>
</dbReference>
<gene>
    <name evidence="11" type="ORF">IWW36_000819</name>
</gene>
<dbReference type="AlphaFoldDB" id="A0A9W8IAR1"/>
<keyword evidence="4 6" id="KW-0460">Magnesium</keyword>
<dbReference type="InterPro" id="IPR005135">
    <property type="entry name" value="Endo/exonuclease/phosphatase"/>
</dbReference>
<reference evidence="11" key="1">
    <citation type="submission" date="2022-07" db="EMBL/GenBank/DDBJ databases">
        <title>Phylogenomic reconstructions and comparative analyses of Kickxellomycotina fungi.</title>
        <authorList>
            <person name="Reynolds N.K."/>
            <person name="Stajich J.E."/>
            <person name="Barry K."/>
            <person name="Grigoriev I.V."/>
            <person name="Crous P."/>
            <person name="Smith M.E."/>
        </authorList>
    </citation>
    <scope>NUCLEOTIDE SEQUENCE</scope>
    <source>
        <strain evidence="11">NRRL 1566</strain>
    </source>
</reference>
<dbReference type="GO" id="GO:0003906">
    <property type="term" value="F:DNA-(apurinic or apyrimidinic site) endonuclease activity"/>
    <property type="evidence" value="ECO:0007669"/>
    <property type="project" value="TreeGrafter"/>
</dbReference>
<keyword evidence="6" id="KW-0464">Manganese</keyword>
<evidence type="ECO:0000313" key="11">
    <source>
        <dbReference type="EMBL" id="KAJ2851858.1"/>
    </source>
</evidence>
<evidence type="ECO:0000256" key="1">
    <source>
        <dbReference type="ARBA" id="ARBA00007092"/>
    </source>
</evidence>
<dbReference type="CDD" id="cd09087">
    <property type="entry name" value="Ape1-like_AP-endo"/>
    <property type="match status" value="1"/>
</dbReference>